<dbReference type="InterPro" id="IPR011051">
    <property type="entry name" value="RmlC_Cupin_sf"/>
</dbReference>
<dbReference type="SUPFAM" id="SSF51182">
    <property type="entry name" value="RmlC-like cupins"/>
    <property type="match status" value="1"/>
</dbReference>
<evidence type="ECO:0000313" key="9">
    <source>
        <dbReference type="EMBL" id="CAG1848600.1"/>
    </source>
</evidence>
<dbReference type="PANTHER" id="PTHR22966">
    <property type="entry name" value="2-AMINOETHANETHIOL DIOXYGENASE"/>
    <property type="match status" value="1"/>
</dbReference>
<keyword evidence="4" id="KW-0479">Metal-binding</keyword>
<dbReference type="EC" id="1.13.11.20" evidence="3"/>
<comment type="similarity">
    <text evidence="2">Belongs to the cysteine dioxygenase family.</text>
</comment>
<evidence type="ECO:0000256" key="3">
    <source>
        <dbReference type="ARBA" id="ARBA00013133"/>
    </source>
</evidence>
<organism evidence="9">
    <name type="scientific">Musa acuminata subsp. malaccensis</name>
    <name type="common">Wild banana</name>
    <name type="synonym">Musa malaccensis</name>
    <dbReference type="NCBI Taxonomy" id="214687"/>
    <lineage>
        <taxon>Eukaryota</taxon>
        <taxon>Viridiplantae</taxon>
        <taxon>Streptophyta</taxon>
        <taxon>Embryophyta</taxon>
        <taxon>Tracheophyta</taxon>
        <taxon>Spermatophyta</taxon>
        <taxon>Magnoliopsida</taxon>
        <taxon>Liliopsida</taxon>
        <taxon>Zingiberales</taxon>
        <taxon>Musaceae</taxon>
        <taxon>Musa</taxon>
    </lineage>
</organism>
<accession>A0A8D7AG30</accession>
<dbReference type="Gene3D" id="2.60.120.10">
    <property type="entry name" value="Jelly Rolls"/>
    <property type="match status" value="1"/>
</dbReference>
<dbReference type="PANTHER" id="PTHR22966:SF1">
    <property type="entry name" value="PLANT CYSTEINE OXIDASE 1"/>
    <property type="match status" value="1"/>
</dbReference>
<dbReference type="EMBL" id="HG996471">
    <property type="protein sequence ID" value="CAG1848600.1"/>
    <property type="molecule type" value="Genomic_DNA"/>
</dbReference>
<evidence type="ECO:0000256" key="6">
    <source>
        <dbReference type="ARBA" id="ARBA00023004"/>
    </source>
</evidence>
<feature type="region of interest" description="Disordered" evidence="8">
    <location>
        <begin position="1"/>
        <end position="37"/>
    </location>
</feature>
<dbReference type="GO" id="GO:0070483">
    <property type="term" value="P:detection of hypoxia"/>
    <property type="evidence" value="ECO:0007669"/>
    <property type="project" value="UniProtKB-ARBA"/>
</dbReference>
<feature type="compositionally biased region" description="Basic residues" evidence="8">
    <location>
        <begin position="23"/>
        <end position="34"/>
    </location>
</feature>
<sequence>MRIDGELAKQKGSGEVAKEKNRCCSRKKSKRQQKKALAEPMPTVVQRLWETCKEVFADSRPRVVPLPGDVGRLRSFLDGMKPADVGLHPNLPFFQDFKGTPPVTYLHLHQCPKFSIGIFCLPQAAVIPLHNHPGMTVFSKLLFGSMHIRSYDWVDSSKQIRSSNGACLAKLNTDSVMNAPCETSILYPAAGGNMHCFTAVTPCAVLDVLGPPYNGPEGRDCKYYTEVFSSCVCSFRFLSGNAAASAAPTDNDRYAWLEERQGKPDDFKVRGEEYKGPKIVGYY</sequence>
<name>A0A8D7AG30_MUSAM</name>
<dbReference type="AlphaFoldDB" id="A0A8D7AG30"/>
<evidence type="ECO:0000256" key="5">
    <source>
        <dbReference type="ARBA" id="ARBA00023002"/>
    </source>
</evidence>
<proteinExistence type="inferred from homology"/>
<comment type="catalytic activity">
    <reaction evidence="7">
        <text>L-cysteine + O2 = 3-sulfino-L-alanine + H(+)</text>
        <dbReference type="Rhea" id="RHEA:20441"/>
        <dbReference type="ChEBI" id="CHEBI:15378"/>
        <dbReference type="ChEBI" id="CHEBI:15379"/>
        <dbReference type="ChEBI" id="CHEBI:35235"/>
        <dbReference type="ChEBI" id="CHEBI:61085"/>
        <dbReference type="EC" id="1.13.11.20"/>
    </reaction>
    <physiologicalReaction direction="left-to-right" evidence="7">
        <dbReference type="Rhea" id="RHEA:20442"/>
    </physiologicalReaction>
</comment>
<reference evidence="9" key="1">
    <citation type="submission" date="2021-03" db="EMBL/GenBank/DDBJ databases">
        <authorList>
            <consortium name="Genoscope - CEA"/>
            <person name="William W."/>
        </authorList>
    </citation>
    <scope>NUCLEOTIDE SEQUENCE</scope>
    <source>
        <strain evidence="9">Doubled-haploid Pahang</strain>
    </source>
</reference>
<evidence type="ECO:0000256" key="1">
    <source>
        <dbReference type="ARBA" id="ARBA00001954"/>
    </source>
</evidence>
<evidence type="ECO:0000256" key="2">
    <source>
        <dbReference type="ARBA" id="ARBA00006622"/>
    </source>
</evidence>
<evidence type="ECO:0000256" key="7">
    <source>
        <dbReference type="ARBA" id="ARBA00024284"/>
    </source>
</evidence>
<dbReference type="InterPro" id="IPR012864">
    <property type="entry name" value="PCO/ADO"/>
</dbReference>
<dbReference type="Pfam" id="PF07847">
    <property type="entry name" value="PCO_ADO"/>
    <property type="match status" value="1"/>
</dbReference>
<evidence type="ECO:0000256" key="4">
    <source>
        <dbReference type="ARBA" id="ARBA00022723"/>
    </source>
</evidence>
<gene>
    <name evidence="9" type="ORF">GSMUA_183950.1</name>
</gene>
<dbReference type="GO" id="GO:0017172">
    <property type="term" value="F:cysteine dioxygenase activity"/>
    <property type="evidence" value="ECO:0007669"/>
    <property type="project" value="UniProtKB-EC"/>
</dbReference>
<dbReference type="InterPro" id="IPR014710">
    <property type="entry name" value="RmlC-like_jellyroll"/>
</dbReference>
<keyword evidence="5" id="KW-0560">Oxidoreductase</keyword>
<evidence type="ECO:0000256" key="8">
    <source>
        <dbReference type="SAM" id="MobiDB-lite"/>
    </source>
</evidence>
<protein>
    <recommendedName>
        <fullName evidence="3">cysteine dioxygenase</fullName>
        <ecNumber evidence="3">1.13.11.20</ecNumber>
    </recommendedName>
</protein>
<dbReference type="GO" id="GO:0046872">
    <property type="term" value="F:metal ion binding"/>
    <property type="evidence" value="ECO:0007669"/>
    <property type="project" value="UniProtKB-KW"/>
</dbReference>
<keyword evidence="6" id="KW-0408">Iron</keyword>
<comment type="cofactor">
    <cofactor evidence="1">
        <name>Fe(2+)</name>
        <dbReference type="ChEBI" id="CHEBI:29033"/>
    </cofactor>
</comment>
<dbReference type="CDD" id="cd20289">
    <property type="entry name" value="cupin_ADO"/>
    <property type="match status" value="1"/>
</dbReference>